<feature type="region of interest" description="Disordered" evidence="2">
    <location>
        <begin position="313"/>
        <end position="340"/>
    </location>
</feature>
<feature type="region of interest" description="Disordered" evidence="2">
    <location>
        <begin position="878"/>
        <end position="907"/>
    </location>
</feature>
<feature type="coiled-coil region" evidence="1">
    <location>
        <begin position="1534"/>
        <end position="1579"/>
    </location>
</feature>
<protein>
    <submittedName>
        <fullName evidence="3">Uncharacterized protein</fullName>
    </submittedName>
</protein>
<sequence>KLEFEDPLKERSREQRDEEYDELDEFLRTAVPEDPYSLRKQLLLGKDLIEQMRSDINDLKLRLQQAEMYGRNENEANESDDDKEAGDGNTEAERERVLAKKKSKHDRFFSTFNILKKEMEDNADLFIQQMGQFDALVTYTENEKTYKLIMDSLRLKLKAGQMQCNTLTDLVEEMMTEMHDNDEFNNDEQDLDLDLSDNDESNVRRDKNKGGGHKSNNVKAGNALYQFRLESIKQMLEMAKVEYTKVAEIVDEVIDELKGAEAYVHPDQKRVEILQLRYKELQNTMPYITTKKLAVLGTLPKFIKKELSKFDRREKEERLTQKQENNTNTPSALQEKLEKEKKREEQLDLQRVQSFHSTLDGVLTFTDQMREKTNYITSSLVDVLDAIVISDDGQKQLQNNVLNELKKAMKAIEETMDEMTDEFQSAREYVHPTQESLVLAVMQNVQLSIENERLTRELELAKGELEAAQEELKAKPGKVDPTLQTKQSTGKTSEEKTTKRREHSWGFGSVDAELLKFVTAEAKNGTNDDVGGADVNQVDNDTKEATEFLPKLDEKLTQIRERSAFIHNLLSDSGILDGTGSTLYSDMKDLSNNIDNEVSNVIDVINEMKEAILQARDMIGPDARYVAKLEKRYRQIKGLYKLKYAEVENMKDNLHHKDNQLEHCQTQIEELELRAQQVMTSATTSAAVRLEAVEALGVKTQTYSRVMVFMEDAIHKTRSLCDNINAYVDKDIPQVVKEQLNGESRQQMKEISAHIHENCDWIVKILQNIEDEMDGVKTFVHPDRLYVETLEQELIDLKERFNSHMVFCFGGNGTEVPGDDLKEMTSTEPKLSTMKVPEAKQDGKRESNHLTSEHTNENDEVAKRRASVNAVRTILEDQEKRKSAVESTDPLQREVQRRKRASEHRRSSLTGLDLRGFRDEVNKIKQDIREVKSDLPYRSNQPATEQDIAGVRNLQVPNPIIRRQALEETPANSPTAEAQQSQPTTTWNDAVEKPHDGTLLEAPGGRLEEESRQGQESVGQSDDEDRGRNAEPLLNVEEKVGLLKHRQSKMTMEELQSMYDDKAQLVEDLQRHIAALRQSRQTEIKTLQEGLTHTTNNCQQWWQRIMVRYSQLESEFKQKMEQLNHAENRLHAEEYKNELATVRNEFENWQDKFYRQERRYHQVVAAQKKEIEQLTNRVKELETEKPYNREEIDLREEINQLKEMLAEQEQEFVEEVDQFEAVANQKLQELEKFYRDQIAQLKVQGSDQYSQEQLASMAFNSQEVYEQAKLSLAQAREQTFGILHKIGSQSDSPNRHDAAANANANANVNANANANVNTNVNTNVNANANAIANTNVNTNANVNAVGAQVNGVNPSSNANSAAVVNVNANASAAAIANNNNVNEINKNLNLPSIQNIALNTEYLERIKLLEVENRALKEANDDLGNKLSNFQKGFTDNKDKFQQKLHSYEQACQDLAQKLKDKAKECEEWHKKMDKSQKTVQKHKHKKRKLKEELKESKKLVENLQSVQTDIVHAKQSLKSSQQEWDTMLSNALKKQYESTIKKLEEETVSLRKSKVECVQQTVVEINNLRDYIKQLQKQFCILFYFISFVSTWRI</sequence>
<feature type="non-terminal residue" evidence="3">
    <location>
        <position position="1"/>
    </location>
</feature>
<feature type="region of interest" description="Disordered" evidence="2">
    <location>
        <begin position="469"/>
        <end position="504"/>
    </location>
</feature>
<feature type="coiled-coil region" evidence="1">
    <location>
        <begin position="1109"/>
        <end position="1244"/>
    </location>
</feature>
<feature type="compositionally biased region" description="Basic and acidic residues" evidence="2">
    <location>
        <begin position="469"/>
        <end position="478"/>
    </location>
</feature>
<evidence type="ECO:0000313" key="4">
    <source>
        <dbReference type="Proteomes" id="UP000023152"/>
    </source>
</evidence>
<feature type="coiled-coil region" evidence="1">
    <location>
        <begin position="1399"/>
        <end position="1510"/>
    </location>
</feature>
<feature type="compositionally biased region" description="Acidic residues" evidence="2">
    <location>
        <begin position="183"/>
        <end position="200"/>
    </location>
</feature>
<feature type="compositionally biased region" description="Polar residues" evidence="2">
    <location>
        <begin position="322"/>
        <end position="332"/>
    </location>
</feature>
<feature type="compositionally biased region" description="Acidic residues" evidence="2">
    <location>
        <begin position="75"/>
        <end position="84"/>
    </location>
</feature>
<feature type="region of interest" description="Disordered" evidence="2">
    <location>
        <begin position="1"/>
        <end position="20"/>
    </location>
</feature>
<comment type="caution">
    <text evidence="3">The sequence shown here is derived from an EMBL/GenBank/DDBJ whole genome shotgun (WGS) entry which is preliminary data.</text>
</comment>
<organism evidence="3 4">
    <name type="scientific">Reticulomyxa filosa</name>
    <dbReference type="NCBI Taxonomy" id="46433"/>
    <lineage>
        <taxon>Eukaryota</taxon>
        <taxon>Sar</taxon>
        <taxon>Rhizaria</taxon>
        <taxon>Retaria</taxon>
        <taxon>Foraminifera</taxon>
        <taxon>Monothalamids</taxon>
        <taxon>Reticulomyxidae</taxon>
        <taxon>Reticulomyxa</taxon>
    </lineage>
</organism>
<name>X6M6U0_RETFI</name>
<reference evidence="3 4" key="1">
    <citation type="journal article" date="2013" name="Curr. Biol.">
        <title>The Genome of the Foraminiferan Reticulomyxa filosa.</title>
        <authorList>
            <person name="Glockner G."/>
            <person name="Hulsmann N."/>
            <person name="Schleicher M."/>
            <person name="Noegel A.A."/>
            <person name="Eichinger L."/>
            <person name="Gallinger C."/>
            <person name="Pawlowski J."/>
            <person name="Sierra R."/>
            <person name="Euteneuer U."/>
            <person name="Pillet L."/>
            <person name="Moustafa A."/>
            <person name="Platzer M."/>
            <person name="Groth M."/>
            <person name="Szafranski K."/>
            <person name="Schliwa M."/>
        </authorList>
    </citation>
    <scope>NUCLEOTIDE SEQUENCE [LARGE SCALE GENOMIC DNA]</scope>
</reference>
<feature type="compositionally biased region" description="Basic and acidic residues" evidence="2">
    <location>
        <begin position="837"/>
        <end position="863"/>
    </location>
</feature>
<feature type="coiled-coil region" evidence="1">
    <location>
        <begin position="647"/>
        <end position="681"/>
    </location>
</feature>
<evidence type="ECO:0000256" key="2">
    <source>
        <dbReference type="SAM" id="MobiDB-lite"/>
    </source>
</evidence>
<feature type="compositionally biased region" description="Polar residues" evidence="2">
    <location>
        <begin position="970"/>
        <end position="988"/>
    </location>
</feature>
<feature type="region of interest" description="Disordered" evidence="2">
    <location>
        <begin position="933"/>
        <end position="955"/>
    </location>
</feature>
<feature type="region of interest" description="Disordered" evidence="2">
    <location>
        <begin position="182"/>
        <end position="217"/>
    </location>
</feature>
<feature type="coiled-coil region" evidence="1">
    <location>
        <begin position="1052"/>
        <end position="1079"/>
    </location>
</feature>
<keyword evidence="4" id="KW-1185">Reference proteome</keyword>
<dbReference type="Proteomes" id="UP000023152">
    <property type="component" value="Unassembled WGS sequence"/>
</dbReference>
<accession>X6M6U0</accession>
<dbReference type="PANTHER" id="PTHR23159">
    <property type="entry name" value="CENTROSOMAL PROTEIN 2"/>
    <property type="match status" value="1"/>
</dbReference>
<feature type="compositionally biased region" description="Basic and acidic residues" evidence="2">
    <location>
        <begin position="1"/>
        <end position="16"/>
    </location>
</feature>
<feature type="region of interest" description="Disordered" evidence="2">
    <location>
        <begin position="818"/>
        <end position="865"/>
    </location>
</feature>
<evidence type="ECO:0000313" key="3">
    <source>
        <dbReference type="EMBL" id="ETO09336.1"/>
    </source>
</evidence>
<proteinExistence type="predicted"/>
<feature type="region of interest" description="Disordered" evidence="2">
    <location>
        <begin position="967"/>
        <end position="1034"/>
    </location>
</feature>
<gene>
    <name evidence="3" type="ORF">RFI_28053</name>
</gene>
<dbReference type="PANTHER" id="PTHR23159:SF31">
    <property type="entry name" value="CENTROSOME-ASSOCIATED PROTEIN CEP250 ISOFORM X1"/>
    <property type="match status" value="1"/>
</dbReference>
<evidence type="ECO:0000256" key="1">
    <source>
        <dbReference type="SAM" id="Coils"/>
    </source>
</evidence>
<dbReference type="EMBL" id="ASPP01024135">
    <property type="protein sequence ID" value="ETO09336.1"/>
    <property type="molecule type" value="Genomic_DNA"/>
</dbReference>
<keyword evidence="1" id="KW-0175">Coiled coil</keyword>
<feature type="region of interest" description="Disordered" evidence="2">
    <location>
        <begin position="70"/>
        <end position="97"/>
    </location>
</feature>